<evidence type="ECO:0000313" key="1">
    <source>
        <dbReference type="EMBL" id="WXC76939.1"/>
    </source>
</evidence>
<dbReference type="EMBL" id="CP147711">
    <property type="protein sequence ID" value="WXC76939.1"/>
    <property type="molecule type" value="Genomic_DNA"/>
</dbReference>
<name>A0ABZ2NRX2_9BRAD</name>
<sequence>MTYDPVFIAALNHDERIRQDVDMVTVRVNYRFGGPVVAKY</sequence>
<organism evidence="1 2">
    <name type="scientific">Bradyrhizobium septentrionale</name>
    <dbReference type="NCBI Taxonomy" id="1404411"/>
    <lineage>
        <taxon>Bacteria</taxon>
        <taxon>Pseudomonadati</taxon>
        <taxon>Pseudomonadota</taxon>
        <taxon>Alphaproteobacteria</taxon>
        <taxon>Hyphomicrobiales</taxon>
        <taxon>Nitrobacteraceae</taxon>
        <taxon>Bradyrhizobium</taxon>
    </lineage>
</organism>
<protein>
    <recommendedName>
        <fullName evidence="3">Outer membrane protein beta-barrel domain-containing protein</fullName>
    </recommendedName>
</protein>
<reference evidence="1" key="2">
    <citation type="submission" date="2024-03" db="EMBL/GenBank/DDBJ databases">
        <authorList>
            <person name="Bromfield E.S.P."/>
            <person name="Cloutier S."/>
        </authorList>
    </citation>
    <scope>NUCLEOTIDE SEQUENCE</scope>
    <source>
        <strain evidence="1">5S5</strain>
    </source>
</reference>
<dbReference type="RefSeq" id="WP_275948996.1">
    <property type="nucleotide sequence ID" value="NZ_CP088285.1"/>
</dbReference>
<gene>
    <name evidence="1" type="ORF">WDK88_26090</name>
</gene>
<reference evidence="1" key="1">
    <citation type="journal article" date="2021" name="Int. J. Syst. Evol. Microbiol.">
        <title>Bradyrhizobium septentrionale sp. nov. (sv. septentrionale) and Bradyrhizobium quebecense sp. nov. (sv. septentrionale) associated with legumes native to Canada possess rearranged symbiosis genes and numerous insertion sequences.</title>
        <authorList>
            <person name="Bromfield E.S.P."/>
            <person name="Cloutier S."/>
        </authorList>
    </citation>
    <scope>NUCLEOTIDE SEQUENCE</scope>
    <source>
        <strain evidence="1">5S5</strain>
    </source>
</reference>
<evidence type="ECO:0008006" key="3">
    <source>
        <dbReference type="Google" id="ProtNLM"/>
    </source>
</evidence>
<accession>A0ABZ2NRX2</accession>
<proteinExistence type="predicted"/>
<dbReference type="Proteomes" id="UP001432046">
    <property type="component" value="Chromosome"/>
</dbReference>
<evidence type="ECO:0000313" key="2">
    <source>
        <dbReference type="Proteomes" id="UP001432046"/>
    </source>
</evidence>
<keyword evidence="2" id="KW-1185">Reference proteome</keyword>